<proteinExistence type="predicted"/>
<dbReference type="PANTHER" id="PTHR41339:SF1">
    <property type="entry name" value="SECRETED PROTEIN"/>
    <property type="match status" value="1"/>
</dbReference>
<sequence length="697" mass="75523">MKTKLILLSIFFLMIIGCSEDDSSEIPANTLEAKVVDDYQGEILTGETVVLDGSKSKDKAGKPFQYLWKIKTKPNGSLTELTEETTAKPKFTPDKPGNYSVELKIFNTEFYDTDELAIIAKDGENPPLQETIIISENITERIHLANVFDDPNKFDYLVTGDIHVTALLTIDPNVVIAFEENTAMFIDNPGAIITTATASSFIIFTGKNKVPGYWKGLIINSNSPLNKLDRVTIEYGGGAIAQGMEVATSLGIANEGPGHLNLVSSIIQYSAAYAMAVEVGAKWNTESFNVYRNNKKIMRIPASQFGVVSSLSEFQNNEEDDIEIIGDRIDGTEETVWSDFYNGSGLSLDAKYIVKGKIEVVSGLRILGGLELYMDKDSEINITKRGYLIALGSPQDPIKFRGIESLDGGYWKGISFMSADMKNEMNYVEIHDAGSEIMSGLHNKTAIGLEGANESKLKLGSTKIAHSGGNGLYVENGAELVSLAFVKFHENQGPAMSVSANQVKKLNDAAGMEFMGNGHNGVEIIGSTLFSPDGSETVWPALHFGASYLVSGNLGIQSGLKILPGAVFKFAEDKMLGVFPNGYLIAKGTDANKIVFTGANASKGFWNGIRIQSDNVKNMLDQTEVLYAGKTEMPGVAKIASIGLDGDYLANLTIKNSKIAHGHGYGIVLEDNRTSLNSDYDMVNIFEDLSLGNVSLP</sequence>
<evidence type="ECO:0000313" key="2">
    <source>
        <dbReference type="Proteomes" id="UP000618952"/>
    </source>
</evidence>
<keyword evidence="2" id="KW-1185">Reference proteome</keyword>
<dbReference type="PROSITE" id="PS51257">
    <property type="entry name" value="PROKAR_LIPOPROTEIN"/>
    <property type="match status" value="1"/>
</dbReference>
<dbReference type="InterPro" id="IPR013783">
    <property type="entry name" value="Ig-like_fold"/>
</dbReference>
<dbReference type="Gene3D" id="2.60.40.10">
    <property type="entry name" value="Immunoglobulins"/>
    <property type="match status" value="1"/>
</dbReference>
<reference evidence="1 2" key="1">
    <citation type="submission" date="2020-08" db="EMBL/GenBank/DDBJ databases">
        <title>Arenibacter gaetbuli sp. nov., isolated from a sand dune.</title>
        <authorList>
            <person name="Park S."/>
            <person name="Yoon J.-H."/>
        </authorList>
    </citation>
    <scope>NUCLEOTIDE SEQUENCE [LARGE SCALE GENOMIC DNA]</scope>
    <source>
        <strain evidence="1 2">BSSL-BM3</strain>
    </source>
</reference>
<dbReference type="Proteomes" id="UP000618952">
    <property type="component" value="Unassembled WGS sequence"/>
</dbReference>
<accession>A0ABR7QKT6</accession>
<gene>
    <name evidence="1" type="ORF">H4O18_07345</name>
</gene>
<dbReference type="EMBL" id="JACLHY010000005">
    <property type="protein sequence ID" value="MBC8767800.1"/>
    <property type="molecule type" value="Genomic_DNA"/>
</dbReference>
<evidence type="ECO:0000313" key="1">
    <source>
        <dbReference type="EMBL" id="MBC8767800.1"/>
    </source>
</evidence>
<name>A0ABR7QKT6_9FLAO</name>
<protein>
    <recommendedName>
        <fullName evidence="3">PKD domain-containing protein</fullName>
    </recommendedName>
</protein>
<dbReference type="PANTHER" id="PTHR41339">
    <property type="entry name" value="LIPL48"/>
    <property type="match status" value="1"/>
</dbReference>
<comment type="caution">
    <text evidence="1">The sequence shown here is derived from an EMBL/GenBank/DDBJ whole genome shotgun (WGS) entry which is preliminary data.</text>
</comment>
<dbReference type="RefSeq" id="WP_187582948.1">
    <property type="nucleotide sequence ID" value="NZ_JACLHY010000005.1"/>
</dbReference>
<organism evidence="1 2">
    <name type="scientific">Arenibacter arenosicollis</name>
    <dbReference type="NCBI Taxonomy" id="2762274"/>
    <lineage>
        <taxon>Bacteria</taxon>
        <taxon>Pseudomonadati</taxon>
        <taxon>Bacteroidota</taxon>
        <taxon>Flavobacteriia</taxon>
        <taxon>Flavobacteriales</taxon>
        <taxon>Flavobacteriaceae</taxon>
        <taxon>Arenibacter</taxon>
    </lineage>
</organism>
<evidence type="ECO:0008006" key="3">
    <source>
        <dbReference type="Google" id="ProtNLM"/>
    </source>
</evidence>